<reference evidence="3 4" key="1">
    <citation type="journal article" date="2019" name="Int. J. Syst. Evol. Microbiol.">
        <title>The Global Catalogue of Microorganisms (GCM) 10K type strain sequencing project: providing services to taxonomists for standard genome sequencing and annotation.</title>
        <authorList>
            <consortium name="The Broad Institute Genomics Platform"/>
            <consortium name="The Broad Institute Genome Sequencing Center for Infectious Disease"/>
            <person name="Wu L."/>
            <person name="Ma J."/>
        </authorList>
    </citation>
    <scope>NUCLEOTIDE SEQUENCE [LARGE SCALE GENOMIC DNA]</scope>
    <source>
        <strain evidence="3 4">JCM 4542</strain>
    </source>
</reference>
<feature type="compositionally biased region" description="Low complexity" evidence="1">
    <location>
        <begin position="157"/>
        <end position="166"/>
    </location>
</feature>
<feature type="region of interest" description="Disordered" evidence="1">
    <location>
        <begin position="289"/>
        <end position="324"/>
    </location>
</feature>
<evidence type="ECO:0000256" key="1">
    <source>
        <dbReference type="SAM" id="MobiDB-lite"/>
    </source>
</evidence>
<dbReference type="RefSeq" id="WP_344432781.1">
    <property type="nucleotide sequence ID" value="NZ_BAAASL010000001.1"/>
</dbReference>
<evidence type="ECO:0000256" key="2">
    <source>
        <dbReference type="SAM" id="Phobius"/>
    </source>
</evidence>
<feature type="transmembrane region" description="Helical" evidence="2">
    <location>
        <begin position="109"/>
        <end position="131"/>
    </location>
</feature>
<evidence type="ECO:0000313" key="4">
    <source>
        <dbReference type="Proteomes" id="UP001500886"/>
    </source>
</evidence>
<gene>
    <name evidence="3" type="ORF">GCM10010315_03530</name>
</gene>
<dbReference type="Proteomes" id="UP001500886">
    <property type="component" value="Unassembled WGS sequence"/>
</dbReference>
<organism evidence="3 4">
    <name type="scientific">Streptomyces luteosporeus</name>
    <dbReference type="NCBI Taxonomy" id="173856"/>
    <lineage>
        <taxon>Bacteria</taxon>
        <taxon>Bacillati</taxon>
        <taxon>Actinomycetota</taxon>
        <taxon>Actinomycetes</taxon>
        <taxon>Kitasatosporales</taxon>
        <taxon>Streptomycetaceae</taxon>
        <taxon>Streptomyces</taxon>
    </lineage>
</organism>
<name>A0ABN3TJQ0_9ACTN</name>
<keyword evidence="2" id="KW-1133">Transmembrane helix</keyword>
<feature type="compositionally biased region" description="Gly residues" evidence="1">
    <location>
        <begin position="184"/>
        <end position="194"/>
    </location>
</feature>
<comment type="caution">
    <text evidence="3">The sequence shown here is derived from an EMBL/GenBank/DDBJ whole genome shotgun (WGS) entry which is preliminary data.</text>
</comment>
<feature type="region of interest" description="Disordered" evidence="1">
    <location>
        <begin position="139"/>
        <end position="232"/>
    </location>
</feature>
<dbReference type="EMBL" id="BAAASL010000001">
    <property type="protein sequence ID" value="GAA2707964.1"/>
    <property type="molecule type" value="Genomic_DNA"/>
</dbReference>
<evidence type="ECO:0000313" key="3">
    <source>
        <dbReference type="EMBL" id="GAA2707964.1"/>
    </source>
</evidence>
<protein>
    <recommendedName>
        <fullName evidence="5">Extensin</fullName>
    </recommendedName>
</protein>
<keyword evidence="2" id="KW-0812">Transmembrane</keyword>
<keyword evidence="2" id="KW-0472">Membrane</keyword>
<evidence type="ECO:0008006" key="5">
    <source>
        <dbReference type="Google" id="ProtNLM"/>
    </source>
</evidence>
<keyword evidence="4" id="KW-1185">Reference proteome</keyword>
<sequence>MADDHRYEQGWLDDDAVERLLRGEHLSGTAPADARATADHLTAALRALTEPAGAAGTAARGADAPLPGEEAALAAFREARAGRPAARAGAVRRTPFAVVRAFLDRPTKALALALAGCAVGGVAVAAGAGVLPGPFGRSDGEPAPAASVTVADGGGPRTTAPATPGPSHGATPGPRPGHSPGASGTPGRGTGKPGGPSIEPGPDGPSPSRRGDGKPGKGGTDTGESTTGDVTGSARATVAKLCRDFLADGKRTGGGKGVDEDGVRALERSAGGGTSAVRAYCERLLAGLDAGTSGSGSDLDDLLRRGAPRTRSLPRPSVSQPAVAQGVTLLGTTTL</sequence>
<feature type="compositionally biased region" description="Low complexity" evidence="1">
    <location>
        <begin position="222"/>
        <end position="232"/>
    </location>
</feature>
<proteinExistence type="predicted"/>
<accession>A0ABN3TJQ0</accession>